<dbReference type="EMBL" id="DACQKT010000009">
    <property type="protein sequence ID" value="HAS6678602.1"/>
    <property type="molecule type" value="Genomic_DNA"/>
</dbReference>
<gene>
    <name evidence="1" type="ORF">I7278_17505</name>
    <name evidence="2" type="ORF">I7278_27785</name>
</gene>
<dbReference type="AlphaFoldDB" id="A0A8H9K4A1"/>
<protein>
    <submittedName>
        <fullName evidence="2">Uncharacterized protein</fullName>
    </submittedName>
</protein>
<dbReference type="EMBL" id="DACQKT010000082">
    <property type="protein sequence ID" value="HAS6680562.1"/>
    <property type="molecule type" value="Genomic_DNA"/>
</dbReference>
<evidence type="ECO:0000313" key="1">
    <source>
        <dbReference type="EMBL" id="HAS6678602.1"/>
    </source>
</evidence>
<reference evidence="2" key="2">
    <citation type="submission" date="2019-12" db="EMBL/GenBank/DDBJ databases">
        <authorList>
            <consortium name="NCBI Pathogen Detection Project"/>
        </authorList>
    </citation>
    <scope>NUCLEOTIDE SEQUENCE</scope>
    <source>
        <strain evidence="2">1930</strain>
    </source>
</reference>
<sequence length="107" mass="12033">MSELSIGQVIAARLSTIDEDNESMVRVIDETLNSILEQTIICTKESVLDGLLKEFDAQIAREKGKHFSWHVCGDAMQIKYFNGRIDGVSVGKCLLENYFKSEDSDDE</sequence>
<accession>A0A8H9K4A1</accession>
<proteinExistence type="predicted"/>
<dbReference type="Proteomes" id="UP000856022">
    <property type="component" value="Unassembled WGS sequence"/>
</dbReference>
<evidence type="ECO:0000313" key="2">
    <source>
        <dbReference type="EMBL" id="HAS6680562.1"/>
    </source>
</evidence>
<organism evidence="2">
    <name type="scientific">Vibrio parahaemolyticus</name>
    <dbReference type="NCBI Taxonomy" id="670"/>
    <lineage>
        <taxon>Bacteria</taxon>
        <taxon>Pseudomonadati</taxon>
        <taxon>Pseudomonadota</taxon>
        <taxon>Gammaproteobacteria</taxon>
        <taxon>Vibrionales</taxon>
        <taxon>Vibrionaceae</taxon>
        <taxon>Vibrio</taxon>
    </lineage>
</organism>
<comment type="caution">
    <text evidence="2">The sequence shown here is derived from an EMBL/GenBank/DDBJ whole genome shotgun (WGS) entry which is preliminary data.</text>
</comment>
<name>A0A8H9K4A1_VIBPH</name>
<reference evidence="2" key="1">
    <citation type="journal article" date="2018" name="Genome Biol.">
        <title>SKESA: strategic k-mer extension for scrupulous assemblies.</title>
        <authorList>
            <person name="Souvorov A."/>
            <person name="Agarwala R."/>
            <person name="Lipman D.J."/>
        </authorList>
    </citation>
    <scope>NUCLEOTIDE SEQUENCE</scope>
    <source>
        <strain evidence="2">1930</strain>
    </source>
</reference>